<evidence type="ECO:0000313" key="2">
    <source>
        <dbReference type="Proteomes" id="UP001055811"/>
    </source>
</evidence>
<reference evidence="1 2" key="2">
    <citation type="journal article" date="2022" name="Mol. Ecol. Resour.">
        <title>The genomes of chicory, endive, great burdock and yacon provide insights into Asteraceae paleo-polyploidization history and plant inulin production.</title>
        <authorList>
            <person name="Fan W."/>
            <person name="Wang S."/>
            <person name="Wang H."/>
            <person name="Wang A."/>
            <person name="Jiang F."/>
            <person name="Liu H."/>
            <person name="Zhao H."/>
            <person name="Xu D."/>
            <person name="Zhang Y."/>
        </authorList>
    </citation>
    <scope>NUCLEOTIDE SEQUENCE [LARGE SCALE GENOMIC DNA]</scope>
    <source>
        <strain evidence="2">cv. Punajuju</strain>
        <tissue evidence="1">Leaves</tissue>
    </source>
</reference>
<protein>
    <submittedName>
        <fullName evidence="1">Uncharacterized protein</fullName>
    </submittedName>
</protein>
<organism evidence="1 2">
    <name type="scientific">Cichorium intybus</name>
    <name type="common">Chicory</name>
    <dbReference type="NCBI Taxonomy" id="13427"/>
    <lineage>
        <taxon>Eukaryota</taxon>
        <taxon>Viridiplantae</taxon>
        <taxon>Streptophyta</taxon>
        <taxon>Embryophyta</taxon>
        <taxon>Tracheophyta</taxon>
        <taxon>Spermatophyta</taxon>
        <taxon>Magnoliopsida</taxon>
        <taxon>eudicotyledons</taxon>
        <taxon>Gunneridae</taxon>
        <taxon>Pentapetalae</taxon>
        <taxon>asterids</taxon>
        <taxon>campanulids</taxon>
        <taxon>Asterales</taxon>
        <taxon>Asteraceae</taxon>
        <taxon>Cichorioideae</taxon>
        <taxon>Cichorieae</taxon>
        <taxon>Cichoriinae</taxon>
        <taxon>Cichorium</taxon>
    </lineage>
</organism>
<comment type="caution">
    <text evidence="1">The sequence shown here is derived from an EMBL/GenBank/DDBJ whole genome shotgun (WGS) entry which is preliminary data.</text>
</comment>
<keyword evidence="2" id="KW-1185">Reference proteome</keyword>
<accession>A0ACB9E1D5</accession>
<sequence>MPKIQSREEMAGNTGNGENKEGHITLHYPMLSRNNYGAWAIKMRVFMQAQGVWEAVEPRTANTVVEVKKDKMALAAIYQGIPEDLLMSLAEKRTAKEAWEALKIMFMGADRVKTARIQTLKAEFEAMNMKETEGIDDFAAKVINNVSTIRTLGETVDESYVVKKLLRAVPSKFLQIASTLEQFGDLDKMTVEEVIGRLKAHEERMKGHGDNDDKKLLLTHQEWSERNKKKIEGDSKSKSNRGGFGGSQGRGRGRGRSNGGRGTRGRGGSHYQKNGGRGTSSNQDKSRVQCYNCQEFGHYAAECTNPRRERNQENNLIQDDNEPALLLSSLENKEEDAEVFLNEESVRPILRTRGEESAFGRVEVLATEEVTIKRKKSKGTESEEDDAIEGLSFWYLMLLFFFWVFFFAFYGFFVAGYYGSDTHFRVVRTRGIVTCRSLPPPTVSPYIHPPLIPHVDCFVFNIESHVRVFVRFQMFVQVKGTIMPAKRQM</sequence>
<reference evidence="2" key="1">
    <citation type="journal article" date="2022" name="Mol. Ecol. Resour.">
        <title>The genomes of chicory, endive, great burdock and yacon provide insights into Asteraceae palaeo-polyploidization history and plant inulin production.</title>
        <authorList>
            <person name="Fan W."/>
            <person name="Wang S."/>
            <person name="Wang H."/>
            <person name="Wang A."/>
            <person name="Jiang F."/>
            <person name="Liu H."/>
            <person name="Zhao H."/>
            <person name="Xu D."/>
            <person name="Zhang Y."/>
        </authorList>
    </citation>
    <scope>NUCLEOTIDE SEQUENCE [LARGE SCALE GENOMIC DNA]</scope>
    <source>
        <strain evidence="2">cv. Punajuju</strain>
    </source>
</reference>
<dbReference type="EMBL" id="CM042012">
    <property type="protein sequence ID" value="KAI3752719.1"/>
    <property type="molecule type" value="Genomic_DNA"/>
</dbReference>
<dbReference type="Proteomes" id="UP001055811">
    <property type="component" value="Linkage Group LG04"/>
</dbReference>
<proteinExistence type="predicted"/>
<gene>
    <name evidence="1" type="ORF">L2E82_24755</name>
</gene>
<evidence type="ECO:0000313" key="1">
    <source>
        <dbReference type="EMBL" id="KAI3752719.1"/>
    </source>
</evidence>
<name>A0ACB9E1D5_CICIN</name>